<accession>A0A552WNN6</accession>
<feature type="coiled-coil region" evidence="1">
    <location>
        <begin position="2"/>
        <end position="29"/>
    </location>
</feature>
<name>A0A552WNN6_9MICO</name>
<dbReference type="EMBL" id="VJXR01000054">
    <property type="protein sequence ID" value="TRW44113.1"/>
    <property type="molecule type" value="Genomic_DNA"/>
</dbReference>
<dbReference type="Proteomes" id="UP000318693">
    <property type="component" value="Unassembled WGS sequence"/>
</dbReference>
<dbReference type="RefSeq" id="WP_143419269.1">
    <property type="nucleotide sequence ID" value="NZ_VJXR01000054.1"/>
</dbReference>
<comment type="caution">
    <text evidence="2">The sequence shown here is derived from an EMBL/GenBank/DDBJ whole genome shotgun (WGS) entry which is preliminary data.</text>
</comment>
<gene>
    <name evidence="2" type="ORF">FJ693_14915</name>
</gene>
<protein>
    <submittedName>
        <fullName evidence="2">Uncharacterized protein</fullName>
    </submittedName>
</protein>
<evidence type="ECO:0000313" key="3">
    <source>
        <dbReference type="Proteomes" id="UP000318693"/>
    </source>
</evidence>
<reference evidence="2 3" key="1">
    <citation type="submission" date="2019-07" db="EMBL/GenBank/DDBJ databases">
        <title>Georgenia wutianyii sp. nov. and Georgenia *** sp. nov. isolated from plateau pika (Ochotona curzoniae) in the Qinghai-Tibet plateau of China.</title>
        <authorList>
            <person name="Tian Z."/>
        </authorList>
    </citation>
    <scope>NUCLEOTIDE SEQUENCE [LARGE SCALE GENOMIC DNA]</scope>
    <source>
        <strain evidence="2 3">Z446</strain>
    </source>
</reference>
<evidence type="ECO:0000256" key="1">
    <source>
        <dbReference type="SAM" id="Coils"/>
    </source>
</evidence>
<evidence type="ECO:0000313" key="2">
    <source>
        <dbReference type="EMBL" id="TRW44113.1"/>
    </source>
</evidence>
<organism evidence="2 3">
    <name type="scientific">Georgenia yuyongxinii</name>
    <dbReference type="NCBI Taxonomy" id="2589797"/>
    <lineage>
        <taxon>Bacteria</taxon>
        <taxon>Bacillati</taxon>
        <taxon>Actinomycetota</taxon>
        <taxon>Actinomycetes</taxon>
        <taxon>Micrococcales</taxon>
        <taxon>Bogoriellaceae</taxon>
        <taxon>Georgenia</taxon>
    </lineage>
</organism>
<dbReference type="AlphaFoldDB" id="A0A552WNN6"/>
<proteinExistence type="predicted"/>
<keyword evidence="1" id="KW-0175">Coiled coil</keyword>
<sequence length="174" mass="19035">MATATEERLSDVRRRIARLEVRAQEGTANARSRMQRYVDALHGDEEAARASGRTEAAAVAGRLEQLDISLEIAEHRMAAELAVTEDQFTGAVEAELHRWDAYLDRMQTKAATKTGVARDRAEAAIADLRQRRLAIGARVAAAGTAADDGWRDAKTHALAELDELNAKAATAWRD</sequence>
<keyword evidence="3" id="KW-1185">Reference proteome</keyword>